<name>A0A9P0I2H7_SPOLI</name>
<dbReference type="PRINTS" id="PR00738">
    <property type="entry name" value="GLHYDRLASE20"/>
</dbReference>
<dbReference type="PANTHER" id="PTHR22600:SF42">
    <property type="entry name" value="BETA-N-ACETYLHEXOSAMINIDASE"/>
    <property type="match status" value="1"/>
</dbReference>
<keyword evidence="5" id="KW-0378">Hydrolase</keyword>
<evidence type="ECO:0000259" key="16">
    <source>
        <dbReference type="Pfam" id="PF00728"/>
    </source>
</evidence>
<feature type="active site" description="Proton donor" evidence="14">
    <location>
        <position position="446"/>
    </location>
</feature>
<dbReference type="EMBL" id="LR824549">
    <property type="protein sequence ID" value="CAH1638596.1"/>
    <property type="molecule type" value="Genomic_DNA"/>
</dbReference>
<dbReference type="Pfam" id="PF14845">
    <property type="entry name" value="Glycohydro_20b2"/>
    <property type="match status" value="1"/>
</dbReference>
<dbReference type="EC" id="3.2.1.52" evidence="3"/>
<dbReference type="GO" id="GO:0016231">
    <property type="term" value="F:beta-N-acetylglucosaminidase activity"/>
    <property type="evidence" value="ECO:0007669"/>
    <property type="project" value="TreeGrafter"/>
</dbReference>
<comment type="catalytic activity">
    <reaction evidence="1">
        <text>Hydrolysis of terminal non-reducing N-acetyl-D-hexosamine residues in N-acetyl-beta-D-hexosaminides.</text>
        <dbReference type="EC" id="3.2.1.52"/>
    </reaction>
</comment>
<evidence type="ECO:0000256" key="9">
    <source>
        <dbReference type="ARBA" id="ARBA00023295"/>
    </source>
</evidence>
<dbReference type="GO" id="GO:0000272">
    <property type="term" value="P:polysaccharide catabolic process"/>
    <property type="evidence" value="ECO:0007669"/>
    <property type="project" value="UniProtKB-KW"/>
</dbReference>
<dbReference type="Proteomes" id="UP001153321">
    <property type="component" value="Chromosome 18"/>
</dbReference>
<keyword evidence="7" id="KW-0325">Glycoprotein</keyword>
<dbReference type="CDD" id="cd06562">
    <property type="entry name" value="GH20_HexA_HexB-like"/>
    <property type="match status" value="1"/>
</dbReference>
<organism evidence="18 19">
    <name type="scientific">Spodoptera littoralis</name>
    <name type="common">Egyptian cotton leafworm</name>
    <dbReference type="NCBI Taxonomy" id="7109"/>
    <lineage>
        <taxon>Eukaryota</taxon>
        <taxon>Metazoa</taxon>
        <taxon>Ecdysozoa</taxon>
        <taxon>Arthropoda</taxon>
        <taxon>Hexapoda</taxon>
        <taxon>Insecta</taxon>
        <taxon>Pterygota</taxon>
        <taxon>Neoptera</taxon>
        <taxon>Endopterygota</taxon>
        <taxon>Lepidoptera</taxon>
        <taxon>Glossata</taxon>
        <taxon>Ditrysia</taxon>
        <taxon>Noctuoidea</taxon>
        <taxon>Noctuidae</taxon>
        <taxon>Amphipyrinae</taxon>
        <taxon>Spodoptera</taxon>
    </lineage>
</organism>
<dbReference type="InterPro" id="IPR029018">
    <property type="entry name" value="Hex-like_dom2"/>
</dbReference>
<keyword evidence="9" id="KW-0326">Glycosidase</keyword>
<evidence type="ECO:0000256" key="12">
    <source>
        <dbReference type="ARBA" id="ARBA00076634"/>
    </source>
</evidence>
<keyword evidence="15" id="KW-1133">Transmembrane helix</keyword>
<feature type="domain" description="Beta-hexosaminidase eukaryotic type N-terminal" evidence="17">
    <location>
        <begin position="197"/>
        <end position="251"/>
    </location>
</feature>
<evidence type="ECO:0000256" key="3">
    <source>
        <dbReference type="ARBA" id="ARBA00012663"/>
    </source>
</evidence>
<dbReference type="InterPro" id="IPR025705">
    <property type="entry name" value="Beta_hexosaminidase_sua/sub"/>
</dbReference>
<dbReference type="Gene3D" id="3.20.20.80">
    <property type="entry name" value="Glycosidases"/>
    <property type="match status" value="1"/>
</dbReference>
<dbReference type="SUPFAM" id="SSF51445">
    <property type="entry name" value="(Trans)glycosidases"/>
    <property type="match status" value="1"/>
</dbReference>
<keyword evidence="4" id="KW-0732">Signal</keyword>
<reference evidence="18" key="1">
    <citation type="submission" date="2022-02" db="EMBL/GenBank/DDBJ databases">
        <authorList>
            <person name="King R."/>
        </authorList>
    </citation>
    <scope>NUCLEOTIDE SEQUENCE</scope>
</reference>
<evidence type="ECO:0000256" key="14">
    <source>
        <dbReference type="PIRSR" id="PIRSR625705-1"/>
    </source>
</evidence>
<evidence type="ECO:0000256" key="6">
    <source>
        <dbReference type="ARBA" id="ARBA00023024"/>
    </source>
</evidence>
<dbReference type="GO" id="GO:0030203">
    <property type="term" value="P:glycosaminoglycan metabolic process"/>
    <property type="evidence" value="ECO:0007669"/>
    <property type="project" value="TreeGrafter"/>
</dbReference>
<dbReference type="AlphaFoldDB" id="A0A9P0I2H7"/>
<evidence type="ECO:0000313" key="19">
    <source>
        <dbReference type="Proteomes" id="UP001153321"/>
    </source>
</evidence>
<dbReference type="Pfam" id="PF00728">
    <property type="entry name" value="Glyco_hydro_20"/>
    <property type="match status" value="1"/>
</dbReference>
<evidence type="ECO:0000256" key="10">
    <source>
        <dbReference type="ARBA" id="ARBA00023326"/>
    </source>
</evidence>
<keyword evidence="15" id="KW-0812">Transmembrane</keyword>
<keyword evidence="8" id="KW-0119">Carbohydrate metabolism</keyword>
<dbReference type="Gene3D" id="3.30.379.10">
    <property type="entry name" value="Chitobiase/beta-hexosaminidase domain 2-like"/>
    <property type="match status" value="1"/>
</dbReference>
<evidence type="ECO:0000256" key="13">
    <source>
        <dbReference type="ARBA" id="ARBA00076749"/>
    </source>
</evidence>
<comment type="similarity">
    <text evidence="2">Belongs to the glycosyl hydrolase 20 family.</text>
</comment>
<evidence type="ECO:0000256" key="8">
    <source>
        <dbReference type="ARBA" id="ARBA00023277"/>
    </source>
</evidence>
<feature type="transmembrane region" description="Helical" evidence="15">
    <location>
        <begin position="48"/>
        <end position="69"/>
    </location>
</feature>
<evidence type="ECO:0000256" key="15">
    <source>
        <dbReference type="SAM" id="Phobius"/>
    </source>
</evidence>
<keyword evidence="15" id="KW-0472">Membrane</keyword>
<keyword evidence="6" id="KW-0146">Chitin degradation</keyword>
<evidence type="ECO:0000256" key="1">
    <source>
        <dbReference type="ARBA" id="ARBA00001231"/>
    </source>
</evidence>
<dbReference type="GO" id="GO:0006032">
    <property type="term" value="P:chitin catabolic process"/>
    <property type="evidence" value="ECO:0007669"/>
    <property type="project" value="UniProtKB-KW"/>
</dbReference>
<evidence type="ECO:0000256" key="7">
    <source>
        <dbReference type="ARBA" id="ARBA00023180"/>
    </source>
</evidence>
<proteinExistence type="inferred from homology"/>
<dbReference type="PANTHER" id="PTHR22600">
    <property type="entry name" value="BETA-HEXOSAMINIDASE"/>
    <property type="match status" value="1"/>
</dbReference>
<dbReference type="InterPro" id="IPR017853">
    <property type="entry name" value="GH"/>
</dbReference>
<evidence type="ECO:0000256" key="11">
    <source>
        <dbReference type="ARBA" id="ARBA00070325"/>
    </source>
</evidence>
<evidence type="ECO:0000259" key="17">
    <source>
        <dbReference type="Pfam" id="PF14845"/>
    </source>
</evidence>
<gene>
    <name evidence="18" type="ORF">SPLIT_LOCUS3954</name>
</gene>
<sequence length="662" mass="75137">MVRPYLKNVESPKLRSRNSQKLRAAHSTNVDRTGHVMKITRTRAMAKLCLMTILVILLVQLITFNRAYISSDDATIAHTYTPAWRYRCVPDQGCERTSHPQPGVEITTRNNSGMLFASMDVCRTVCGRFGGLWPRPVTAAIGLQTVKIHPNYLRFDLQNVPAPVVSLMADMTKLVGPNLVAECDGTVTEVVETPVVVYLTVRSADKSLTLNTNEEYMLDVQYNNKEGQVSVRITAETVYGARHALETFTQLVASSKPDFADDQTCSLLLVSGAKVRDRPAYKYRGLLIDSSRHFIPMDNLKKTMDGMAANKMNVFHWHVTDSHSFPLESTRVPQFTRYGAYSSEEIYSAEEVRELIQYAQVRGIRVVIEIDSPAHAGNGWQWGPEYGLGHLAVCVNQWPWRGICVEPPCGQLNPANPEVYRVLGDLYRDIADALPTPALLHVGGDEVYIECWNRTEEIINYMRNKNYDPTSDGFLKLWAEFHEKALAAWDEVMEAAGTPKQPVMIWSSDLTQPQWINTHLNKERYIVEVWEPVGSQLLLKLLGMGYQTVSVPKDIWYLDHGFWGNTKYSNWRKMYAHMLPKDDNMLGGEVAMWTEYLDEQALDTRVWPRAAAVAERLWSDPTADVLSAEARMQRQRTRLIKRGLRADAISPAWCSQHDSRCF</sequence>
<evidence type="ECO:0000256" key="2">
    <source>
        <dbReference type="ARBA" id="ARBA00006285"/>
    </source>
</evidence>
<keyword evidence="10" id="KW-0624">Polysaccharide degradation</keyword>
<keyword evidence="19" id="KW-1185">Reference proteome</keyword>
<protein>
    <recommendedName>
        <fullName evidence="11">Chitooligosaccharidolytic beta-N-acetylglucosaminidase</fullName>
        <ecNumber evidence="3">3.2.1.52</ecNumber>
    </recommendedName>
    <alternativeName>
        <fullName evidence="13">Beta-GlcNAcase</fullName>
    </alternativeName>
    <alternativeName>
        <fullName evidence="12">Beta-hexosaminidase</fullName>
    </alternativeName>
</protein>
<dbReference type="SUPFAM" id="SSF55545">
    <property type="entry name" value="beta-N-acetylhexosaminidase-like domain"/>
    <property type="match status" value="1"/>
</dbReference>
<accession>A0A9P0I2H7</accession>
<dbReference type="FunFam" id="3.20.20.80:FF:000063">
    <property type="entry name" value="Beta-hexosaminidase"/>
    <property type="match status" value="1"/>
</dbReference>
<evidence type="ECO:0000256" key="4">
    <source>
        <dbReference type="ARBA" id="ARBA00022729"/>
    </source>
</evidence>
<dbReference type="InterPro" id="IPR029019">
    <property type="entry name" value="HEX_eukaryotic_N"/>
</dbReference>
<feature type="domain" description="Glycoside hydrolase family 20 catalytic" evidence="16">
    <location>
        <begin position="281"/>
        <end position="620"/>
    </location>
</feature>
<dbReference type="GO" id="GO:0005886">
    <property type="term" value="C:plasma membrane"/>
    <property type="evidence" value="ECO:0007669"/>
    <property type="project" value="TreeGrafter"/>
</dbReference>
<evidence type="ECO:0000313" key="18">
    <source>
        <dbReference type="EMBL" id="CAH1638596.1"/>
    </source>
</evidence>
<dbReference type="InterPro" id="IPR015883">
    <property type="entry name" value="Glyco_hydro_20_cat"/>
</dbReference>
<evidence type="ECO:0000256" key="5">
    <source>
        <dbReference type="ARBA" id="ARBA00022801"/>
    </source>
</evidence>